<name>A0ABQ0MF34_9BACT</name>
<dbReference type="Proteomes" id="UP000194153">
    <property type="component" value="Unassembled WGS sequence"/>
</dbReference>
<comment type="caution">
    <text evidence="3">The sequence shown here is derived from an EMBL/GenBank/DDBJ whole genome shotgun (WGS) entry which is preliminary data.</text>
</comment>
<dbReference type="SMART" id="SM00854">
    <property type="entry name" value="PGA_cap"/>
    <property type="match status" value="1"/>
</dbReference>
<dbReference type="CDD" id="cd07381">
    <property type="entry name" value="MPP_CapA"/>
    <property type="match status" value="1"/>
</dbReference>
<comment type="similarity">
    <text evidence="1">Belongs to the CapA family.</text>
</comment>
<dbReference type="InterPro" id="IPR029052">
    <property type="entry name" value="Metallo-depent_PP-like"/>
</dbReference>
<keyword evidence="4" id="KW-1185">Reference proteome</keyword>
<proteinExistence type="inferred from homology"/>
<dbReference type="Pfam" id="PF09587">
    <property type="entry name" value="PGA_cap"/>
    <property type="match status" value="1"/>
</dbReference>
<dbReference type="InterPro" id="IPR052169">
    <property type="entry name" value="CW_Biosynth-Accessory"/>
</dbReference>
<reference evidence="3 4" key="1">
    <citation type="submission" date="2017-04" db="EMBL/GenBank/DDBJ databases">
        <authorList>
            <consortium name="Geobacter pelophilus Genome Sequencing"/>
            <person name="Aoyagi T."/>
            <person name="Koike H."/>
            <person name="Hori T."/>
        </authorList>
    </citation>
    <scope>NUCLEOTIDE SEQUENCE [LARGE SCALE GENOMIC DNA]</scope>
    <source>
        <strain evidence="3 4">Drf2</strain>
    </source>
</reference>
<dbReference type="Gene3D" id="3.60.21.10">
    <property type="match status" value="1"/>
</dbReference>
<gene>
    <name evidence="3" type="ORF">GPEL0_01f0731</name>
</gene>
<organism evidence="3 4">
    <name type="scientific">Geoanaerobacter pelophilus</name>
    <dbReference type="NCBI Taxonomy" id="60036"/>
    <lineage>
        <taxon>Bacteria</taxon>
        <taxon>Pseudomonadati</taxon>
        <taxon>Thermodesulfobacteriota</taxon>
        <taxon>Desulfuromonadia</taxon>
        <taxon>Geobacterales</taxon>
        <taxon>Geobacteraceae</taxon>
        <taxon>Geoanaerobacter</taxon>
    </lineage>
</organism>
<evidence type="ECO:0000259" key="2">
    <source>
        <dbReference type="SMART" id="SM00854"/>
    </source>
</evidence>
<protein>
    <submittedName>
        <fullName evidence="3">Capsular polysaccharide biosynthesis protein CapA</fullName>
    </submittedName>
</protein>
<dbReference type="SUPFAM" id="SSF56300">
    <property type="entry name" value="Metallo-dependent phosphatases"/>
    <property type="match status" value="1"/>
</dbReference>
<evidence type="ECO:0000313" key="3">
    <source>
        <dbReference type="EMBL" id="GAW65710.1"/>
    </source>
</evidence>
<dbReference type="RefSeq" id="WP_235840184.1">
    <property type="nucleotide sequence ID" value="NZ_BDQG01000001.1"/>
</dbReference>
<reference evidence="4" key="2">
    <citation type="submission" date="2017-05" db="EMBL/GenBank/DDBJ databases">
        <title>Draft genome sequence of Geobacter pelophilus, a iron(III)-reducing bacteria.</title>
        <authorList>
            <person name="Aoyagi T."/>
            <person name="Koike H."/>
            <person name="Morita T."/>
            <person name="Sato Y."/>
            <person name="Habe H."/>
            <person name="Hori T."/>
        </authorList>
    </citation>
    <scope>NUCLEOTIDE SEQUENCE [LARGE SCALE GENOMIC DNA]</scope>
    <source>
        <strain evidence="4">Drf2</strain>
    </source>
</reference>
<feature type="domain" description="Capsule synthesis protein CapA" evidence="2">
    <location>
        <begin position="10"/>
        <end position="250"/>
    </location>
</feature>
<dbReference type="PANTHER" id="PTHR33393">
    <property type="entry name" value="POLYGLUTAMINE SYNTHESIS ACCESSORY PROTEIN RV0574C-RELATED"/>
    <property type="match status" value="1"/>
</dbReference>
<dbReference type="EMBL" id="BDQG01000001">
    <property type="protein sequence ID" value="GAW65710.1"/>
    <property type="molecule type" value="Genomic_DNA"/>
</dbReference>
<evidence type="ECO:0000313" key="4">
    <source>
        <dbReference type="Proteomes" id="UP000194153"/>
    </source>
</evidence>
<dbReference type="PANTHER" id="PTHR33393:SF11">
    <property type="entry name" value="POLYGLUTAMINE SYNTHESIS ACCESSORY PROTEIN RV0574C-RELATED"/>
    <property type="match status" value="1"/>
</dbReference>
<dbReference type="InterPro" id="IPR019079">
    <property type="entry name" value="Capsule_synth_CapA"/>
</dbReference>
<sequence>MASSAERGVTVAAVGDVMMGSDFPVPRLPRDGGRSLFAAAAPIFRRADIAMANLEGPLCEGGTPVKEPISGRRYIFRTPPAFAQNLGDSGISMVSLANNHARDFGREGLASTRQALARAGVLYSSKKGEVAEFLVRGVRVGIISLSFGPPPRSITFPAQALQEIAPEARSYDILILSIHAGAEGRDALHVTPGMERYLEEPRGDLLSFAHQAVEAGADLVVAHGPHVPRALELYRGRLIAYSLGNFATYGGVNVAGESGYAPLLTVRLDKDGSFLEGTLDSFRQGYLTAPAPDPKRRALSLMRRLSAEDFPDSPLSFGSRGELKPINKQNF</sequence>
<evidence type="ECO:0000256" key="1">
    <source>
        <dbReference type="ARBA" id="ARBA00005662"/>
    </source>
</evidence>
<accession>A0ABQ0MF34</accession>